<keyword evidence="1" id="KW-1133">Transmembrane helix</keyword>
<feature type="transmembrane region" description="Helical" evidence="1">
    <location>
        <begin position="52"/>
        <end position="72"/>
    </location>
</feature>
<evidence type="ECO:0000313" key="3">
    <source>
        <dbReference type="Proteomes" id="UP000238949"/>
    </source>
</evidence>
<name>A0A2S9V9C3_9ALTE</name>
<keyword evidence="1" id="KW-0472">Membrane</keyword>
<feature type="transmembrane region" description="Helical" evidence="1">
    <location>
        <begin position="215"/>
        <end position="234"/>
    </location>
</feature>
<keyword evidence="3" id="KW-1185">Reference proteome</keyword>
<dbReference type="EMBL" id="PVNP01000146">
    <property type="protein sequence ID" value="PRO73059.1"/>
    <property type="molecule type" value="Genomic_DNA"/>
</dbReference>
<dbReference type="SUPFAM" id="SSF103473">
    <property type="entry name" value="MFS general substrate transporter"/>
    <property type="match status" value="1"/>
</dbReference>
<comment type="caution">
    <text evidence="2">The sequence shown here is derived from an EMBL/GenBank/DDBJ whole genome shotgun (WGS) entry which is preliminary data.</text>
</comment>
<dbReference type="AlphaFoldDB" id="A0A2S9V9C3"/>
<dbReference type="InterPro" id="IPR036259">
    <property type="entry name" value="MFS_trans_sf"/>
</dbReference>
<feature type="transmembrane region" description="Helical" evidence="1">
    <location>
        <begin position="21"/>
        <end position="40"/>
    </location>
</feature>
<proteinExistence type="predicted"/>
<evidence type="ECO:0000313" key="2">
    <source>
        <dbReference type="EMBL" id="PRO73059.1"/>
    </source>
</evidence>
<accession>A0A2S9V9C3</accession>
<dbReference type="Proteomes" id="UP000238949">
    <property type="component" value="Unassembled WGS sequence"/>
</dbReference>
<organism evidence="2 3">
    <name type="scientific">Alteromonas alba</name>
    <dbReference type="NCBI Taxonomy" id="2079529"/>
    <lineage>
        <taxon>Bacteria</taxon>
        <taxon>Pseudomonadati</taxon>
        <taxon>Pseudomonadota</taxon>
        <taxon>Gammaproteobacteria</taxon>
        <taxon>Alteromonadales</taxon>
        <taxon>Alteromonadaceae</taxon>
        <taxon>Alteromonas/Salinimonas group</taxon>
        <taxon>Alteromonas</taxon>
    </lineage>
</organism>
<evidence type="ECO:0000256" key="1">
    <source>
        <dbReference type="SAM" id="Phobius"/>
    </source>
</evidence>
<gene>
    <name evidence="2" type="ORF">C6Y40_13205</name>
</gene>
<reference evidence="3" key="1">
    <citation type="journal article" date="2020" name="Int. J. Syst. Evol. Microbiol.">
        <title>Alteromonas alba sp. nov., a marine bacterium isolated from the seawater of the West Pacific Ocean.</title>
        <authorList>
            <person name="Sun C."/>
            <person name="Wu Y.-H."/>
            <person name="Xamxidin M."/>
            <person name="Cheng H."/>
            <person name="Xu X.-W."/>
        </authorList>
    </citation>
    <scope>NUCLEOTIDE SEQUENCE [LARGE SCALE GENOMIC DNA]</scope>
    <source>
        <strain evidence="3">190</strain>
    </source>
</reference>
<keyword evidence="1" id="KW-0812">Transmembrane</keyword>
<sequence length="341" mass="38958">MPNTYDVKPLSDKDRQQLQKQYWLIAGFTLFAGGIFFVIFSNVLSGPQMSQAPLYLFGVFAAIFATVIVVVLRQNYLELKNGVKHCYTGVVTNKRVNRHTSTTGSHSTNVRAGHGSRRTTTRTTYYVSLDDKEFSVDLSVYNQAITGDKAYLEISPQKKQVLRFRVLAAQPQQHSPRYSASSTVNERMRDKECAISAKERLIVRRIFFRAWRKKLFFFLAIALFFISVFTSGFILFTVPLAVVLIINAYKLFVPLLRYRQFLHAARPKIISSVRVKDKITFTSNRSRTRYRLVTDDGTLDVPEAVYQSVTKSDVLSVHRAVCIDIVFGVEQKQSNALFYLD</sequence>
<protein>
    <submittedName>
        <fullName evidence="2">Uncharacterized protein</fullName>
    </submittedName>
</protein>